<keyword evidence="3" id="KW-1185">Reference proteome</keyword>
<evidence type="ECO:0000313" key="2">
    <source>
        <dbReference type="EMBL" id="RRD88714.1"/>
    </source>
</evidence>
<protein>
    <submittedName>
        <fullName evidence="2">Uncharacterized protein</fullName>
    </submittedName>
</protein>
<proteinExistence type="predicted"/>
<dbReference type="EMBL" id="RQYC01000036">
    <property type="protein sequence ID" value="RRD88714.1"/>
    <property type="molecule type" value="Genomic_DNA"/>
</dbReference>
<comment type="caution">
    <text evidence="2">The sequence shown here is derived from an EMBL/GenBank/DDBJ whole genome shotgun (WGS) entry which is preliminary data.</text>
</comment>
<keyword evidence="1" id="KW-0472">Membrane</keyword>
<keyword evidence="1" id="KW-1133">Transmembrane helix</keyword>
<accession>A0A3P2A020</accession>
<organism evidence="2 3">
    <name type="scientific">Conchiformibius steedae</name>
    <dbReference type="NCBI Taxonomy" id="153493"/>
    <lineage>
        <taxon>Bacteria</taxon>
        <taxon>Pseudomonadati</taxon>
        <taxon>Pseudomonadota</taxon>
        <taxon>Betaproteobacteria</taxon>
        <taxon>Neisseriales</taxon>
        <taxon>Neisseriaceae</taxon>
        <taxon>Conchiformibius</taxon>
    </lineage>
</organism>
<keyword evidence="1" id="KW-0812">Transmembrane</keyword>
<dbReference type="AlphaFoldDB" id="A0A3P2A020"/>
<evidence type="ECO:0000313" key="3">
    <source>
        <dbReference type="Proteomes" id="UP000269923"/>
    </source>
</evidence>
<evidence type="ECO:0000256" key="1">
    <source>
        <dbReference type="SAM" id="Phobius"/>
    </source>
</evidence>
<dbReference type="Proteomes" id="UP000269923">
    <property type="component" value="Unassembled WGS sequence"/>
</dbReference>
<feature type="transmembrane region" description="Helical" evidence="1">
    <location>
        <begin position="70"/>
        <end position="92"/>
    </location>
</feature>
<name>A0A3P2A020_9NEIS</name>
<sequence>MLKQEIILEITIFITFLIASFLLLVLNVLISFGINWYFSDFQIHMFIPSLIYGLKFVFIENEAKGLLHYWHIIFFFAIMGVIHLPIFISIPFRFETPPFTVVKSAFIRSGRNSVRIRATQKRTWQQWIIRFFILLIANAVILLIVGILIVSIDCLILLL</sequence>
<feature type="transmembrane region" description="Helical" evidence="1">
    <location>
        <begin position="127"/>
        <end position="158"/>
    </location>
</feature>
<reference evidence="2 3" key="1">
    <citation type="submission" date="2018-11" db="EMBL/GenBank/DDBJ databases">
        <title>Genomes From Bacteria Associated with the Canine Oral Cavity: a Test Case for Automated Genome-Based Taxonomic Assignment.</title>
        <authorList>
            <person name="Coil D.A."/>
            <person name="Jospin G."/>
            <person name="Darling A.E."/>
            <person name="Wallis C."/>
            <person name="Davis I.J."/>
            <person name="Harris S."/>
            <person name="Eisen J.A."/>
            <person name="Holcombe L.J."/>
            <person name="O'Flynn C."/>
        </authorList>
    </citation>
    <scope>NUCLEOTIDE SEQUENCE [LARGE SCALE GENOMIC DNA]</scope>
    <source>
        <strain evidence="2 3">COT-280</strain>
    </source>
</reference>
<feature type="transmembrane region" description="Helical" evidence="1">
    <location>
        <begin position="12"/>
        <end position="35"/>
    </location>
</feature>
<gene>
    <name evidence="2" type="ORF">EII21_11040</name>
</gene>